<feature type="domain" description="ISXO2-like transposase" evidence="2">
    <location>
        <begin position="153"/>
        <end position="295"/>
    </location>
</feature>
<dbReference type="NCBIfam" id="NF033547">
    <property type="entry name" value="transpos_IS1595"/>
    <property type="match status" value="1"/>
</dbReference>
<proteinExistence type="predicted"/>
<keyword evidence="4" id="KW-1185">Reference proteome</keyword>
<dbReference type="EMBL" id="KZ410329">
    <property type="protein sequence ID" value="PIO53574.1"/>
    <property type="molecule type" value="Genomic_DNA"/>
</dbReference>
<dbReference type="InterPro" id="IPR053164">
    <property type="entry name" value="IS1016-like_transposase"/>
</dbReference>
<evidence type="ECO:0000256" key="1">
    <source>
        <dbReference type="SAM" id="SignalP"/>
    </source>
</evidence>
<organism evidence="3 4">
    <name type="scientific">Teladorsagia circumcincta</name>
    <name type="common">Brown stomach worm</name>
    <name type="synonym">Ostertagia circumcincta</name>
    <dbReference type="NCBI Taxonomy" id="45464"/>
    <lineage>
        <taxon>Eukaryota</taxon>
        <taxon>Metazoa</taxon>
        <taxon>Ecdysozoa</taxon>
        <taxon>Nematoda</taxon>
        <taxon>Chromadorea</taxon>
        <taxon>Rhabditida</taxon>
        <taxon>Rhabditina</taxon>
        <taxon>Rhabditomorpha</taxon>
        <taxon>Strongyloidea</taxon>
        <taxon>Trichostrongylidae</taxon>
        <taxon>Teladorsagia</taxon>
    </lineage>
</organism>
<dbReference type="PANTHER" id="PTHR47163">
    <property type="entry name" value="DDE_TNP_IS1595 DOMAIN-CONTAINING PROTEIN"/>
    <property type="match status" value="1"/>
</dbReference>
<sequence>MDFAANLLSLRSFTLVSTWPQLATMTKEEFDDWLAERGLLWKDRPCPNCGNPRKVTKQKCSSGEDGRWKFECTLRSCRQPGIDRKVGYLKGTFFESLHGDRKKIFLASYLFAYDLGTTKEMARTLEVDEQTVQQWSQWFRDVLVEFYTNNVVQIGGPNTIVQVDETNIVRRKYNVGRVVRKDWLVGGIQDGTKLVFIEIVDRRDAPTLERIIQQHVAPGGTVRTDMWSGYNNLSNLGYTHETVNHSVNFVDPATGVHTQRIEGLWSILKDRIRRRHGLKGDLWDDHFFEVLWKWQYDSESLLYELWRVISIQYPIR</sequence>
<dbReference type="InterPro" id="IPR024445">
    <property type="entry name" value="Tnp_ISXO2-like"/>
</dbReference>
<evidence type="ECO:0000313" key="3">
    <source>
        <dbReference type="EMBL" id="PIO53574.1"/>
    </source>
</evidence>
<gene>
    <name evidence="3" type="ORF">TELCIR_25085</name>
</gene>
<dbReference type="OrthoDB" id="5805277at2759"/>
<feature type="chain" id="PRO_5013957038" description="ISXO2-like transposase domain-containing protein" evidence="1">
    <location>
        <begin position="19"/>
        <end position="316"/>
    </location>
</feature>
<evidence type="ECO:0000313" key="4">
    <source>
        <dbReference type="Proteomes" id="UP000230423"/>
    </source>
</evidence>
<dbReference type="SMART" id="SM01126">
    <property type="entry name" value="DDE_Tnp_IS1595"/>
    <property type="match status" value="1"/>
</dbReference>
<evidence type="ECO:0000259" key="2">
    <source>
        <dbReference type="SMART" id="SM01126"/>
    </source>
</evidence>
<dbReference type="PANTHER" id="PTHR47163:SF3">
    <property type="entry name" value="PROTEIN CBG18017"/>
    <property type="match status" value="1"/>
</dbReference>
<reference evidence="3 4" key="1">
    <citation type="submission" date="2015-09" db="EMBL/GenBank/DDBJ databases">
        <title>Draft genome of the parasitic nematode Teladorsagia circumcincta isolate WARC Sus (inbred).</title>
        <authorList>
            <person name="Mitreva M."/>
        </authorList>
    </citation>
    <scope>NUCLEOTIDE SEQUENCE [LARGE SCALE GENOMIC DNA]</scope>
    <source>
        <strain evidence="3 4">S</strain>
    </source>
</reference>
<protein>
    <recommendedName>
        <fullName evidence="2">ISXO2-like transposase domain-containing protein</fullName>
    </recommendedName>
</protein>
<dbReference type="AlphaFoldDB" id="A0A2G9T6K8"/>
<feature type="signal peptide" evidence="1">
    <location>
        <begin position="1"/>
        <end position="18"/>
    </location>
</feature>
<dbReference type="Proteomes" id="UP000230423">
    <property type="component" value="Unassembled WGS sequence"/>
</dbReference>
<accession>A0A2G9T6K8</accession>
<keyword evidence="1" id="KW-0732">Signal</keyword>
<name>A0A2G9T6K8_TELCI</name>
<dbReference type="Pfam" id="PF12762">
    <property type="entry name" value="DDE_Tnp_IS1595"/>
    <property type="match status" value="1"/>
</dbReference>